<feature type="active site" description="Charge relay system" evidence="8 9">
    <location>
        <position position="621"/>
    </location>
</feature>
<evidence type="ECO:0000256" key="2">
    <source>
        <dbReference type="ARBA" id="ARBA00011073"/>
    </source>
</evidence>
<keyword evidence="17" id="KW-1185">Reference proteome</keyword>
<sequence length="1059" mass="107693">MNLNLRPISLAVLALLSSLTINAGAQEERRTYIVQLADQPAATYNGGVNGLAATQPAPGEVFDFRAPSVQEYIRYLGDRKTEVLASVGNPAVIANYDVVLNGFAVQLTDAEVLALKNNPAVADVQADAVRRVDTISTARFLGLSTTGGLWSKFTGGQLVKGENMVIGVVDSGIWPENPAFADRVDANGNPTFDGSGTLAYLSPPASFKGGCQSGEGFDAGLHCNNKLIGAKYFNAGFLVSSNGPKKNWSEFYSPRDSNIGSNGVSTGHGGHGSHTASTAAGNDGAFATVNGVPMGPSTGMAPRARIAAYKVCWTYDDPAAEDGTNASNTCYNTDSVLAIDEAVKDGVNVINYSISGSQTSVNDPVEQAFYRASLAGVFVAASAGNSGPAQAVAHVSPWLTTVAASTHDRSTQAEVTLGSGAKYSGASLNVNPLGSAPLIRAEDAGLGGGAASLCFSDGAAAAALSQVKLDPAKVAGKVVICTRGENARVDKSLAVLQAGGVGMVMADNGGGLVSEAHSVPTVHVTAANGADIKAYALAQGASASAAISAFAIKSAPAPIMAGFSSRGPNAGDSNMLKPDLTAPGVDVIASVTAALTPAEHAAVAAGTLVPPAAYASYQGTSMSSPHVAGLGLLMRQLHPDWTPAAIKSALMTTAYTTLNDGLAGAQNGLLPWSQGAGHVDPNKAADPGLVYDLKKPDYVAYQCKVNKAAVQPQSDCTLYGTLDETYNLNLPSITIGGVQNSVTVRRSVTNVGGASATYNATASVPGFSTVVTPASLTLAPGETAAFTVKLTTTSAANGVWNFGTLSWTDGTHVVRSPIQARTGKSIAGTTQLTGDKTSGTRIFPMKATFNGRMTALKGGLKAPTLGEAVTLAPAPMSSANLKLACAAGNDLPNVKVYNVAIPAGTVAARFALRDADVGTAGDDNDMGLLTPSGAWVYSGNDGSNESVQVAGPDAGNYKVCVVAYGGAAAMSHKLQSTVVTTSDVGGKFTVVLPGKVVANVAASIVATWSGLANDTSYLGGIQFQDLNGNVQTTTIVNVNTGTATIPVAETERTRSKLID</sequence>
<dbReference type="InterPro" id="IPR037045">
    <property type="entry name" value="S8pro/Inhibitor_I9_sf"/>
</dbReference>
<dbReference type="InterPro" id="IPR000209">
    <property type="entry name" value="Peptidase_S8/S53_dom"/>
</dbReference>
<feature type="domain" description="PA" evidence="13">
    <location>
        <begin position="452"/>
        <end position="532"/>
    </location>
</feature>
<dbReference type="Gene3D" id="3.40.50.200">
    <property type="entry name" value="Peptidase S8/S53 domain"/>
    <property type="match status" value="1"/>
</dbReference>
<feature type="active site" description="Charge relay system" evidence="8 9">
    <location>
        <position position="271"/>
    </location>
</feature>
<keyword evidence="4 11" id="KW-0732">Signal</keyword>
<evidence type="ECO:0000256" key="11">
    <source>
        <dbReference type="SAM" id="SignalP"/>
    </source>
</evidence>
<dbReference type="PROSITE" id="PS00138">
    <property type="entry name" value="SUBTILASE_SER"/>
    <property type="match status" value="1"/>
</dbReference>
<dbReference type="GO" id="GO:0004252">
    <property type="term" value="F:serine-type endopeptidase activity"/>
    <property type="evidence" value="ECO:0007669"/>
    <property type="project" value="UniProtKB-UniRule"/>
</dbReference>
<dbReference type="PANTHER" id="PTHR10795">
    <property type="entry name" value="PROPROTEIN CONVERTASE SUBTILISIN/KEXIN"/>
    <property type="match status" value="1"/>
</dbReference>
<dbReference type="EMBL" id="WWCU01000013">
    <property type="protein sequence ID" value="MYN08300.1"/>
    <property type="molecule type" value="Genomic_DNA"/>
</dbReference>
<comment type="similarity">
    <text evidence="2 9 10">Belongs to the peptidase S8 family.</text>
</comment>
<dbReference type="SUPFAM" id="SSF52743">
    <property type="entry name" value="Subtilisin-like"/>
    <property type="match status" value="1"/>
</dbReference>
<protein>
    <submittedName>
        <fullName evidence="16">S8 family serine peptidase</fullName>
    </submittedName>
</protein>
<evidence type="ECO:0000256" key="8">
    <source>
        <dbReference type="PIRSR" id="PIRSR615500-1"/>
    </source>
</evidence>
<dbReference type="InterPro" id="IPR041469">
    <property type="entry name" value="Subtilisin-like_FN3"/>
</dbReference>
<dbReference type="Proteomes" id="UP000450676">
    <property type="component" value="Unassembled WGS sequence"/>
</dbReference>
<dbReference type="GO" id="GO:0005576">
    <property type="term" value="C:extracellular region"/>
    <property type="evidence" value="ECO:0007669"/>
    <property type="project" value="UniProtKB-SubCell"/>
</dbReference>
<dbReference type="PROSITE" id="PS00136">
    <property type="entry name" value="SUBTILASE_ASP"/>
    <property type="match status" value="1"/>
</dbReference>
<evidence type="ECO:0000259" key="13">
    <source>
        <dbReference type="Pfam" id="PF02225"/>
    </source>
</evidence>
<dbReference type="InterPro" id="IPR023827">
    <property type="entry name" value="Peptidase_S8_Asp-AS"/>
</dbReference>
<organism evidence="16 17">
    <name type="scientific">Pseudoduganella aquatica</name>
    <dbReference type="NCBI Taxonomy" id="2660641"/>
    <lineage>
        <taxon>Bacteria</taxon>
        <taxon>Pseudomonadati</taxon>
        <taxon>Pseudomonadota</taxon>
        <taxon>Betaproteobacteria</taxon>
        <taxon>Burkholderiales</taxon>
        <taxon>Oxalobacteraceae</taxon>
        <taxon>Telluria group</taxon>
        <taxon>Pseudoduganella</taxon>
    </lineage>
</organism>
<evidence type="ECO:0000313" key="17">
    <source>
        <dbReference type="Proteomes" id="UP000450676"/>
    </source>
</evidence>
<dbReference type="InterPro" id="IPR010259">
    <property type="entry name" value="S8pro/Inhibitor_I9"/>
</dbReference>
<dbReference type="Gene3D" id="2.60.120.380">
    <property type="match status" value="1"/>
</dbReference>
<proteinExistence type="inferred from homology"/>
<dbReference type="CDD" id="cd04852">
    <property type="entry name" value="Peptidases_S8_3"/>
    <property type="match status" value="1"/>
</dbReference>
<dbReference type="Pfam" id="PF02225">
    <property type="entry name" value="PA"/>
    <property type="match status" value="1"/>
</dbReference>
<evidence type="ECO:0000256" key="6">
    <source>
        <dbReference type="ARBA" id="ARBA00022825"/>
    </source>
</evidence>
<evidence type="ECO:0000313" key="16">
    <source>
        <dbReference type="EMBL" id="MYN08300.1"/>
    </source>
</evidence>
<reference evidence="16 17" key="1">
    <citation type="submission" date="2019-12" db="EMBL/GenBank/DDBJ databases">
        <title>Novel species isolated from a subtropical stream in China.</title>
        <authorList>
            <person name="Lu H."/>
        </authorList>
    </citation>
    <scope>NUCLEOTIDE SEQUENCE [LARGE SCALE GENOMIC DNA]</scope>
    <source>
        <strain evidence="16 17">FT127W</strain>
    </source>
</reference>
<dbReference type="InterPro" id="IPR023828">
    <property type="entry name" value="Peptidase_S8_Ser-AS"/>
</dbReference>
<feature type="chain" id="PRO_5030698061" evidence="11">
    <location>
        <begin position="26"/>
        <end position="1059"/>
    </location>
</feature>
<name>A0A7X4HDP8_9BURK</name>
<keyword evidence="6 9" id="KW-0720">Serine protease</keyword>
<evidence type="ECO:0000256" key="9">
    <source>
        <dbReference type="PROSITE-ProRule" id="PRU01240"/>
    </source>
</evidence>
<evidence type="ECO:0000259" key="15">
    <source>
        <dbReference type="Pfam" id="PF17766"/>
    </source>
</evidence>
<dbReference type="Pfam" id="PF05922">
    <property type="entry name" value="Inhibitor_I9"/>
    <property type="match status" value="1"/>
</dbReference>
<keyword evidence="3 9" id="KW-0645">Protease</keyword>
<feature type="domain" description="Peptidase S8/S53" evidence="12">
    <location>
        <begin position="161"/>
        <end position="659"/>
    </location>
</feature>
<dbReference type="InterPro" id="IPR034197">
    <property type="entry name" value="Peptidases_S8_3"/>
</dbReference>
<dbReference type="AlphaFoldDB" id="A0A7X4HDP8"/>
<dbReference type="Gene3D" id="3.30.70.80">
    <property type="entry name" value="Peptidase S8 propeptide/proteinase inhibitor I9"/>
    <property type="match status" value="1"/>
</dbReference>
<feature type="domain" description="Subtilisin-like protease fibronectin type-III" evidence="15">
    <location>
        <begin position="727"/>
        <end position="818"/>
    </location>
</feature>
<gene>
    <name evidence="16" type="ORF">GTP77_13245</name>
</gene>
<keyword evidence="5 9" id="KW-0378">Hydrolase</keyword>
<feature type="domain" description="Inhibitor I9" evidence="14">
    <location>
        <begin position="31"/>
        <end position="132"/>
    </location>
</feature>
<dbReference type="PROSITE" id="PS51892">
    <property type="entry name" value="SUBTILASE"/>
    <property type="match status" value="1"/>
</dbReference>
<evidence type="ECO:0000259" key="12">
    <source>
        <dbReference type="Pfam" id="PF00082"/>
    </source>
</evidence>
<dbReference type="Pfam" id="PF00082">
    <property type="entry name" value="Peptidase_S8"/>
    <property type="match status" value="1"/>
</dbReference>
<evidence type="ECO:0000256" key="5">
    <source>
        <dbReference type="ARBA" id="ARBA00022801"/>
    </source>
</evidence>
<dbReference type="InterPro" id="IPR015500">
    <property type="entry name" value="Peptidase_S8_subtilisin-rel"/>
</dbReference>
<dbReference type="InterPro" id="IPR036852">
    <property type="entry name" value="Peptidase_S8/S53_dom_sf"/>
</dbReference>
<evidence type="ECO:0000256" key="4">
    <source>
        <dbReference type="ARBA" id="ARBA00022729"/>
    </source>
</evidence>
<dbReference type="CDD" id="cd02120">
    <property type="entry name" value="PA_subtilisin_like"/>
    <property type="match status" value="1"/>
</dbReference>
<evidence type="ECO:0000256" key="3">
    <source>
        <dbReference type="ARBA" id="ARBA00022670"/>
    </source>
</evidence>
<dbReference type="Gene3D" id="3.50.30.30">
    <property type="match status" value="1"/>
</dbReference>
<keyword evidence="7" id="KW-0325">Glycoprotein</keyword>
<evidence type="ECO:0000259" key="14">
    <source>
        <dbReference type="Pfam" id="PF05922"/>
    </source>
</evidence>
<evidence type="ECO:0000256" key="7">
    <source>
        <dbReference type="ARBA" id="ARBA00023180"/>
    </source>
</evidence>
<dbReference type="RefSeq" id="WP_161072633.1">
    <property type="nucleotide sequence ID" value="NZ_CP086370.1"/>
</dbReference>
<dbReference type="GO" id="GO:0006508">
    <property type="term" value="P:proteolysis"/>
    <property type="evidence" value="ECO:0007669"/>
    <property type="project" value="UniProtKB-KW"/>
</dbReference>
<dbReference type="InterPro" id="IPR003137">
    <property type="entry name" value="PA_domain"/>
</dbReference>
<comment type="caution">
    <text evidence="16">The sequence shown here is derived from an EMBL/GenBank/DDBJ whole genome shotgun (WGS) entry which is preliminary data.</text>
</comment>
<evidence type="ECO:0000256" key="10">
    <source>
        <dbReference type="RuleBase" id="RU003355"/>
    </source>
</evidence>
<comment type="subcellular location">
    <subcellularLocation>
        <location evidence="1">Secreted</location>
    </subcellularLocation>
</comment>
<dbReference type="Gene3D" id="2.60.40.2310">
    <property type="match status" value="1"/>
</dbReference>
<evidence type="ECO:0000256" key="1">
    <source>
        <dbReference type="ARBA" id="ARBA00004613"/>
    </source>
</evidence>
<dbReference type="PRINTS" id="PR00723">
    <property type="entry name" value="SUBTILISIN"/>
</dbReference>
<dbReference type="InterPro" id="IPR045051">
    <property type="entry name" value="SBT"/>
</dbReference>
<accession>A0A7X4HDP8</accession>
<feature type="signal peptide" evidence="11">
    <location>
        <begin position="1"/>
        <end position="25"/>
    </location>
</feature>
<dbReference type="Pfam" id="PF17766">
    <property type="entry name" value="fn3_6"/>
    <property type="match status" value="1"/>
</dbReference>
<feature type="active site" description="Charge relay system" evidence="8 9">
    <location>
        <position position="170"/>
    </location>
</feature>